<dbReference type="EMBL" id="CM042883">
    <property type="protein sequence ID" value="KAI4376557.1"/>
    <property type="molecule type" value="Genomic_DNA"/>
</dbReference>
<keyword evidence="2" id="KW-1185">Reference proteome</keyword>
<name>A0ACB9RBZ0_9MYRT</name>
<organism evidence="1 2">
    <name type="scientific">Melastoma candidum</name>
    <dbReference type="NCBI Taxonomy" id="119954"/>
    <lineage>
        <taxon>Eukaryota</taxon>
        <taxon>Viridiplantae</taxon>
        <taxon>Streptophyta</taxon>
        <taxon>Embryophyta</taxon>
        <taxon>Tracheophyta</taxon>
        <taxon>Spermatophyta</taxon>
        <taxon>Magnoliopsida</taxon>
        <taxon>eudicotyledons</taxon>
        <taxon>Gunneridae</taxon>
        <taxon>Pentapetalae</taxon>
        <taxon>rosids</taxon>
        <taxon>malvids</taxon>
        <taxon>Myrtales</taxon>
        <taxon>Melastomataceae</taxon>
        <taxon>Melastomatoideae</taxon>
        <taxon>Melastomateae</taxon>
        <taxon>Melastoma</taxon>
    </lineage>
</organism>
<accession>A0ACB9RBZ0</accession>
<gene>
    <name evidence="1" type="ORF">MLD38_014305</name>
</gene>
<evidence type="ECO:0000313" key="2">
    <source>
        <dbReference type="Proteomes" id="UP001057402"/>
    </source>
</evidence>
<proteinExistence type="predicted"/>
<protein>
    <submittedName>
        <fullName evidence="1">Uncharacterized protein</fullName>
    </submittedName>
</protein>
<reference evidence="2" key="1">
    <citation type="journal article" date="2023" name="Front. Plant Sci.">
        <title>Chromosomal-level genome assembly of Melastoma candidum provides insights into trichome evolution.</title>
        <authorList>
            <person name="Zhong Y."/>
            <person name="Wu W."/>
            <person name="Sun C."/>
            <person name="Zou P."/>
            <person name="Liu Y."/>
            <person name="Dai S."/>
            <person name="Zhou R."/>
        </authorList>
    </citation>
    <scope>NUCLEOTIDE SEQUENCE [LARGE SCALE GENOMIC DNA]</scope>
</reference>
<dbReference type="Proteomes" id="UP001057402">
    <property type="component" value="Chromosome 4"/>
</dbReference>
<evidence type="ECO:0000313" key="1">
    <source>
        <dbReference type="EMBL" id="KAI4376557.1"/>
    </source>
</evidence>
<comment type="caution">
    <text evidence="1">The sequence shown here is derived from an EMBL/GenBank/DDBJ whole genome shotgun (WGS) entry which is preliminary data.</text>
</comment>
<sequence>MSSLFRAMIETAPDAEQMISMLLKLVDMKRTIEIGVFTGYSLLLAALTIPDDSKLWIAMHTRWGLPVVNKAGVKHKINSIQSEALPILDRLLEDEKNEGTFDFCVRGRGQGRLLERREADETVKVVPSGGRLSSPIGFQEG</sequence>